<organism evidence="1 2">
    <name type="scientific">Pusillimonas noertemannii</name>
    <dbReference type="NCBI Taxonomy" id="305977"/>
    <lineage>
        <taxon>Bacteria</taxon>
        <taxon>Pseudomonadati</taxon>
        <taxon>Pseudomonadota</taxon>
        <taxon>Betaproteobacteria</taxon>
        <taxon>Burkholderiales</taxon>
        <taxon>Alcaligenaceae</taxon>
        <taxon>Pusillimonas</taxon>
    </lineage>
</organism>
<evidence type="ECO:0000313" key="1">
    <source>
        <dbReference type="EMBL" id="PVY61876.1"/>
    </source>
</evidence>
<dbReference type="Pfam" id="PF17645">
    <property type="entry name" value="Amdase"/>
    <property type="match status" value="1"/>
</dbReference>
<proteinExistence type="predicted"/>
<comment type="caution">
    <text evidence="1">The sequence shown here is derived from an EMBL/GenBank/DDBJ whole genome shotgun (WGS) entry which is preliminary data.</text>
</comment>
<dbReference type="PIRSF" id="PIRSF015736">
    <property type="entry name" value="MI"/>
    <property type="match status" value="1"/>
</dbReference>
<dbReference type="PANTHER" id="PTHR40267">
    <property type="entry name" value="BLR3294 PROTEIN"/>
    <property type="match status" value="1"/>
</dbReference>
<dbReference type="Gene3D" id="3.40.50.12500">
    <property type="match status" value="1"/>
</dbReference>
<dbReference type="OrthoDB" id="483160at2"/>
<dbReference type="EMBL" id="QEKO01000003">
    <property type="protein sequence ID" value="PVY61876.1"/>
    <property type="molecule type" value="Genomic_DNA"/>
</dbReference>
<reference evidence="1 2" key="1">
    <citation type="submission" date="2018-04" db="EMBL/GenBank/DDBJ databases">
        <title>Genomic Encyclopedia of Type Strains, Phase IV (KMG-IV): sequencing the most valuable type-strain genomes for metagenomic binning, comparative biology and taxonomic classification.</title>
        <authorList>
            <person name="Goeker M."/>
        </authorList>
    </citation>
    <scope>NUCLEOTIDE SEQUENCE [LARGE SCALE GENOMIC DNA]</scope>
    <source>
        <strain evidence="1 2">DSM 10065</strain>
    </source>
</reference>
<name>A0A2U1CLI6_9BURK</name>
<gene>
    <name evidence="1" type="ORF">C7440_2610</name>
</gene>
<sequence>MSTYNAAINYGTRARIGVILPSGNRAAEAQFAAMLPSGVSIHVTRLGLTGTSEKELLEMARDVESATTLLADVDPTMVLFHCTAVSTYSKDLEASIIQRISDTSDVLALATSQAIVAALRALTARKIVMLSPYPEHINAKEESFLSSTGFEIVRSACIPCATVTEMMAITPDQWISLALDNQSADADAYLMSCTAVRTAEAIHTLEGALGRPVITSNTAAMWHCLRTIGISDPIFGFGRLLVL</sequence>
<evidence type="ECO:0000313" key="2">
    <source>
        <dbReference type="Proteomes" id="UP000246145"/>
    </source>
</evidence>
<dbReference type="InterPro" id="IPR053714">
    <property type="entry name" value="Iso_Racemase_Enz_sf"/>
</dbReference>
<dbReference type="Proteomes" id="UP000246145">
    <property type="component" value="Unassembled WGS sequence"/>
</dbReference>
<dbReference type="GO" id="GO:0016853">
    <property type="term" value="F:isomerase activity"/>
    <property type="evidence" value="ECO:0007669"/>
    <property type="project" value="UniProtKB-KW"/>
</dbReference>
<protein>
    <submittedName>
        <fullName evidence="1">Maleate isomerase</fullName>
    </submittedName>
</protein>
<dbReference type="InterPro" id="IPR026286">
    <property type="entry name" value="MaiA/AMDase"/>
</dbReference>
<dbReference type="STRING" id="1231391.GCA_000308195_00425"/>
<dbReference type="PANTHER" id="PTHR40267:SF1">
    <property type="entry name" value="BLR3294 PROTEIN"/>
    <property type="match status" value="1"/>
</dbReference>
<dbReference type="RefSeq" id="WP_116518842.1">
    <property type="nucleotide sequence ID" value="NZ_JACCEX010000003.1"/>
</dbReference>
<keyword evidence="1" id="KW-0413">Isomerase</keyword>
<dbReference type="AlphaFoldDB" id="A0A2U1CLI6"/>
<keyword evidence="2" id="KW-1185">Reference proteome</keyword>
<accession>A0A2U1CLI6</accession>